<dbReference type="EMBL" id="PKSG01000970">
    <property type="protein sequence ID" value="POR31872.1"/>
    <property type="molecule type" value="Genomic_DNA"/>
</dbReference>
<evidence type="ECO:0000256" key="5">
    <source>
        <dbReference type="ARBA" id="ARBA00023015"/>
    </source>
</evidence>
<keyword evidence="5" id="KW-0805">Transcription regulation</keyword>
<keyword evidence="3" id="KW-0963">Cytoplasm</keyword>
<keyword evidence="6" id="KW-0804">Transcription</keyword>
<evidence type="ECO:0000313" key="12">
    <source>
        <dbReference type="Proteomes" id="UP000237481"/>
    </source>
</evidence>
<comment type="caution">
    <text evidence="11">The sequence shown here is derived from an EMBL/GenBank/DDBJ whole genome shotgun (WGS) entry which is preliminary data.</text>
</comment>
<dbReference type="InterPro" id="IPR037525">
    <property type="entry name" value="Velvet_dom"/>
</dbReference>
<keyword evidence="4" id="KW-0749">Sporulation</keyword>
<dbReference type="InterPro" id="IPR021740">
    <property type="entry name" value="Velvet"/>
</dbReference>
<evidence type="ECO:0000256" key="2">
    <source>
        <dbReference type="ARBA" id="ARBA00004496"/>
    </source>
</evidence>
<dbReference type="Proteomes" id="UP000237481">
    <property type="component" value="Unassembled WGS sequence"/>
</dbReference>
<dbReference type="GO" id="GO:0043455">
    <property type="term" value="P:regulation of secondary metabolic process"/>
    <property type="evidence" value="ECO:0007669"/>
    <property type="project" value="UniProtKB-ARBA"/>
</dbReference>
<dbReference type="GO" id="GO:0005634">
    <property type="term" value="C:nucleus"/>
    <property type="evidence" value="ECO:0007669"/>
    <property type="project" value="UniProtKB-SubCell"/>
</dbReference>
<dbReference type="AlphaFoldDB" id="A0A2S4KNV3"/>
<keyword evidence="7" id="KW-0539">Nucleus</keyword>
<reference evidence="11 12" key="1">
    <citation type="submission" date="2018-01" db="EMBL/GenBank/DDBJ databases">
        <title>Harnessing the power of phylogenomics to disentangle the directionality and signatures of interkingdom host jumping in the parasitic fungal genus Tolypocladium.</title>
        <authorList>
            <person name="Quandt C.A."/>
            <person name="Patterson W."/>
            <person name="Spatafora J.W."/>
        </authorList>
    </citation>
    <scope>NUCLEOTIDE SEQUENCE [LARGE SCALE GENOMIC DNA]</scope>
    <source>
        <strain evidence="11 12">NRBC 100945</strain>
    </source>
</reference>
<dbReference type="GO" id="GO:0034250">
    <property type="term" value="P:positive regulation of amide metabolic process"/>
    <property type="evidence" value="ECO:0007669"/>
    <property type="project" value="UniProtKB-ARBA"/>
</dbReference>
<evidence type="ECO:0000313" key="11">
    <source>
        <dbReference type="EMBL" id="POR31872.1"/>
    </source>
</evidence>
<accession>A0A2S4KNV3</accession>
<feature type="region of interest" description="Disordered" evidence="9">
    <location>
        <begin position="500"/>
        <end position="550"/>
    </location>
</feature>
<comment type="subcellular location">
    <subcellularLocation>
        <location evidence="2">Cytoplasm</location>
    </subcellularLocation>
    <subcellularLocation>
        <location evidence="1">Nucleus</location>
    </subcellularLocation>
</comment>
<evidence type="ECO:0000259" key="10">
    <source>
        <dbReference type="PROSITE" id="PS51821"/>
    </source>
</evidence>
<evidence type="ECO:0000256" key="8">
    <source>
        <dbReference type="ARBA" id="ARBA00038005"/>
    </source>
</evidence>
<organism evidence="11 12">
    <name type="scientific">Tolypocladium paradoxum</name>
    <dbReference type="NCBI Taxonomy" id="94208"/>
    <lineage>
        <taxon>Eukaryota</taxon>
        <taxon>Fungi</taxon>
        <taxon>Dikarya</taxon>
        <taxon>Ascomycota</taxon>
        <taxon>Pezizomycotina</taxon>
        <taxon>Sordariomycetes</taxon>
        <taxon>Hypocreomycetidae</taxon>
        <taxon>Hypocreales</taxon>
        <taxon>Ophiocordycipitaceae</taxon>
        <taxon>Tolypocladium</taxon>
    </lineage>
</organism>
<dbReference type="InterPro" id="IPR038491">
    <property type="entry name" value="Velvet_dom_sf"/>
</dbReference>
<dbReference type="FunFam" id="2.60.40.3960:FF:000001">
    <property type="entry name" value="Sexual development activator VeA"/>
    <property type="match status" value="1"/>
</dbReference>
<feature type="domain" description="Velvet" evidence="10">
    <location>
        <begin position="156"/>
        <end position="350"/>
    </location>
</feature>
<proteinExistence type="inferred from homology"/>
<feature type="region of interest" description="Disordered" evidence="9">
    <location>
        <begin position="567"/>
        <end position="629"/>
    </location>
</feature>
<evidence type="ECO:0000256" key="9">
    <source>
        <dbReference type="SAM" id="MobiDB-lite"/>
    </source>
</evidence>
<feature type="compositionally biased region" description="Pro residues" evidence="9">
    <location>
        <begin position="457"/>
        <end position="466"/>
    </location>
</feature>
<evidence type="ECO:0000256" key="4">
    <source>
        <dbReference type="ARBA" id="ARBA00022969"/>
    </source>
</evidence>
<dbReference type="GO" id="GO:0051176">
    <property type="term" value="P:positive regulation of sulfur metabolic process"/>
    <property type="evidence" value="ECO:0007669"/>
    <property type="project" value="UniProtKB-ARBA"/>
</dbReference>
<dbReference type="GO" id="GO:0005737">
    <property type="term" value="C:cytoplasm"/>
    <property type="evidence" value="ECO:0007669"/>
    <property type="project" value="UniProtKB-SubCell"/>
</dbReference>
<dbReference type="STRING" id="94208.A0A2S4KNV3"/>
<comment type="similarity">
    <text evidence="8">Belongs to the velvet family. VeA subfamily.</text>
</comment>
<feature type="region of interest" description="Disordered" evidence="9">
    <location>
        <begin position="351"/>
        <end position="475"/>
    </location>
</feature>
<dbReference type="Gene3D" id="2.60.40.3960">
    <property type="entry name" value="Velvet domain"/>
    <property type="match status" value="1"/>
</dbReference>
<dbReference type="OrthoDB" id="5384689at2759"/>
<sequence>GEPVSHPKSVVCWCACPSVCRPLFRPLLVPLSSSTRSGSINLDACVWRWRFVDFPTSSRLHLFRRLWEHALSYTVAPPVVQPLELGATHELPPLARNRRLAVPSDDCAYIADRTSHSRAAFQLGSDGRDTMATPASIPTNSSRDSVQCIHRITRENRNLWYKLTVLQQPERARACGSGMKANSDRRPVDPPPVVELRIREGPTAEEGKDITFDYNANFFLYASLEQARTIAHGRVQTPAASNPPILTGVPASGMAYLDRPNEAGYFIFPDLSVRHEGYFRLSFSLFETTKEEKDFDREPADNDLPPGVDWRMEIKTQPFNVFSAKKFPGLMESTQLSKTVADQGCRVRIRRDVRMRKRDGKSSGYDRRDDEYSRRRTVTPAPEDPHGMRARSLSNSSEHRVPYVGDVSRRPPAVDSYPPLPPPPGYEHAQPGSRGHLSFGDGSGPQYATPRHYPQQPGMPAPPMSPGGPYAAAQSPYAYQHARTMSSTCPSPAISVKQEPYDRASGSYLPPSPSVYSSADGHSRRDSHTSFTATPILPAPPQRARTQQHHPSLAPLKIASLVSPLPPIEAQTEPSPAPPLMSTGGKRKHDYVFHQNIQPLHNGRRQQDAHHGERRGPAPDSDQGMYSRADGKIGYVTFSQWQ</sequence>
<feature type="compositionally biased region" description="Basic and acidic residues" evidence="9">
    <location>
        <begin position="605"/>
        <end position="617"/>
    </location>
</feature>
<dbReference type="GO" id="GO:0030435">
    <property type="term" value="P:sporulation resulting in formation of a cellular spore"/>
    <property type="evidence" value="ECO:0007669"/>
    <property type="project" value="UniProtKB-KW"/>
</dbReference>
<keyword evidence="12" id="KW-1185">Reference proteome</keyword>
<evidence type="ECO:0000256" key="7">
    <source>
        <dbReference type="ARBA" id="ARBA00023242"/>
    </source>
</evidence>
<evidence type="ECO:0000256" key="6">
    <source>
        <dbReference type="ARBA" id="ARBA00023163"/>
    </source>
</evidence>
<evidence type="ECO:0000256" key="1">
    <source>
        <dbReference type="ARBA" id="ARBA00004123"/>
    </source>
</evidence>
<feature type="compositionally biased region" description="Low complexity" evidence="9">
    <location>
        <begin position="505"/>
        <end position="518"/>
    </location>
</feature>
<dbReference type="PANTHER" id="PTHR33572:SF14">
    <property type="entry name" value="DEVELOPMENTAL AND SECONDARY METABOLISM REGULATOR VEA"/>
    <property type="match status" value="1"/>
</dbReference>
<protein>
    <recommendedName>
        <fullName evidence="10">Velvet domain-containing protein</fullName>
    </recommendedName>
</protein>
<gene>
    <name evidence="11" type="ORF">TPAR_07913</name>
</gene>
<dbReference type="Pfam" id="PF11754">
    <property type="entry name" value="Velvet"/>
    <property type="match status" value="2"/>
</dbReference>
<dbReference type="PROSITE" id="PS51821">
    <property type="entry name" value="VELVET"/>
    <property type="match status" value="1"/>
</dbReference>
<name>A0A2S4KNV3_9HYPO</name>
<dbReference type="PANTHER" id="PTHR33572">
    <property type="entry name" value="SPORE DEVELOPMENT REGULATOR VOSA"/>
    <property type="match status" value="1"/>
</dbReference>
<feature type="compositionally biased region" description="Basic and acidic residues" evidence="9">
    <location>
        <begin position="360"/>
        <end position="374"/>
    </location>
</feature>
<feature type="non-terminal residue" evidence="11">
    <location>
        <position position="1"/>
    </location>
</feature>
<evidence type="ECO:0000256" key="3">
    <source>
        <dbReference type="ARBA" id="ARBA00022490"/>
    </source>
</evidence>